<accession>A0A1Q8ZR03</accession>
<reference evidence="2 3" key="1">
    <citation type="submission" date="2016-09" db="EMBL/GenBank/DDBJ databases">
        <title>Rhizobium oryziradicis sp. nov., isolated from the root of rice.</title>
        <authorList>
            <person name="Zhao J."/>
            <person name="Zhang X."/>
        </authorList>
    </citation>
    <scope>NUCLEOTIDE SEQUENCE [LARGE SCALE GENOMIC DNA]</scope>
    <source>
        <strain evidence="2 3">N19</strain>
    </source>
</reference>
<proteinExistence type="predicted"/>
<evidence type="ECO:0000256" key="1">
    <source>
        <dbReference type="SAM" id="Phobius"/>
    </source>
</evidence>
<sequence>MSLVDYGRKQQMVDFLPYLSIFPINGFEKRGRKPPLIAAGIRKTRQKWRVFSFYCSFISLVAIIKSQ</sequence>
<evidence type="ECO:0000313" key="3">
    <source>
        <dbReference type="Proteomes" id="UP000186894"/>
    </source>
</evidence>
<dbReference type="AlphaFoldDB" id="A0A1Q8ZR03"/>
<name>A0A1Q8ZR03_9HYPH</name>
<keyword evidence="1" id="KW-0812">Transmembrane</keyword>
<evidence type="ECO:0000313" key="2">
    <source>
        <dbReference type="EMBL" id="OLP44428.1"/>
    </source>
</evidence>
<keyword evidence="1" id="KW-0472">Membrane</keyword>
<feature type="transmembrane region" description="Helical" evidence="1">
    <location>
        <begin position="48"/>
        <end position="64"/>
    </location>
</feature>
<gene>
    <name evidence="2" type="ORF">BJF95_07815</name>
</gene>
<organism evidence="2 3">
    <name type="scientific">Rhizobium oryziradicis</name>
    <dbReference type="NCBI Taxonomy" id="1867956"/>
    <lineage>
        <taxon>Bacteria</taxon>
        <taxon>Pseudomonadati</taxon>
        <taxon>Pseudomonadota</taxon>
        <taxon>Alphaproteobacteria</taxon>
        <taxon>Hyphomicrobiales</taxon>
        <taxon>Rhizobiaceae</taxon>
        <taxon>Rhizobium/Agrobacterium group</taxon>
        <taxon>Rhizobium</taxon>
    </lineage>
</organism>
<keyword evidence="1" id="KW-1133">Transmembrane helix</keyword>
<dbReference type="EMBL" id="MKIM01000027">
    <property type="protein sequence ID" value="OLP44428.1"/>
    <property type="molecule type" value="Genomic_DNA"/>
</dbReference>
<dbReference type="Proteomes" id="UP000186894">
    <property type="component" value="Unassembled WGS sequence"/>
</dbReference>
<keyword evidence="3" id="KW-1185">Reference proteome</keyword>
<protein>
    <submittedName>
        <fullName evidence="2">Uncharacterized protein</fullName>
    </submittedName>
</protein>
<comment type="caution">
    <text evidence="2">The sequence shown here is derived from an EMBL/GenBank/DDBJ whole genome shotgun (WGS) entry which is preliminary data.</text>
</comment>